<dbReference type="SUPFAM" id="SSF48452">
    <property type="entry name" value="TPR-like"/>
    <property type="match status" value="1"/>
</dbReference>
<dbReference type="RefSeq" id="WP_311340705.1">
    <property type="nucleotide sequence ID" value="NZ_JAVRHS010000005.1"/>
</dbReference>
<comment type="caution">
    <text evidence="3">The sequence shown here is derived from an EMBL/GenBank/DDBJ whole genome shotgun (WGS) entry which is preliminary data.</text>
</comment>
<evidence type="ECO:0000313" key="3">
    <source>
        <dbReference type="EMBL" id="MDT0576132.1"/>
    </source>
</evidence>
<organism evidence="3 4">
    <name type="scientific">Croceicoccus esteveae</name>
    <dbReference type="NCBI Taxonomy" id="3075597"/>
    <lineage>
        <taxon>Bacteria</taxon>
        <taxon>Pseudomonadati</taxon>
        <taxon>Pseudomonadota</taxon>
        <taxon>Alphaproteobacteria</taxon>
        <taxon>Sphingomonadales</taxon>
        <taxon>Erythrobacteraceae</taxon>
        <taxon>Croceicoccus</taxon>
    </lineage>
</organism>
<feature type="chain" id="PRO_5046510955" description="Tetratricopeptide repeat protein" evidence="2">
    <location>
        <begin position="35"/>
        <end position="329"/>
    </location>
</feature>
<keyword evidence="1" id="KW-0175">Coiled coil</keyword>
<name>A0ABU2ZHQ3_9SPHN</name>
<evidence type="ECO:0008006" key="5">
    <source>
        <dbReference type="Google" id="ProtNLM"/>
    </source>
</evidence>
<evidence type="ECO:0000256" key="2">
    <source>
        <dbReference type="SAM" id="SignalP"/>
    </source>
</evidence>
<dbReference type="InterPro" id="IPR011990">
    <property type="entry name" value="TPR-like_helical_dom_sf"/>
</dbReference>
<sequence>MAPLSFRPLLARRAGWLLGIAAITLPMATPPALAQSAEEMRVRKLEQEVKALQRKVFPGTDGRYFEPQVTAPQLPPNTADMASTGPVADLLARMDAVEAALSRLTSQTEVNGNALALLNARVDNLERNREQMLTAGPNGNSAGSSSSGNAENIRYAEELASPPAASAGTATQSNMNAMATTRSAAPANSVAAAVERPQTGDAADDAYVYGYRLWDAGRHAEARKELEAMIKAYPKHRRVSWARNLIGRSYLDQSQPKPAAEWLLKNYLEDRNGERASDSLVYLASATLQLGNKAKACEALEEFRLVYPSDADGRLASTYTPIARKAGCN</sequence>
<evidence type="ECO:0000313" key="4">
    <source>
        <dbReference type="Proteomes" id="UP001259803"/>
    </source>
</evidence>
<dbReference type="InterPro" id="IPR019734">
    <property type="entry name" value="TPR_rpt"/>
</dbReference>
<feature type="coiled-coil region" evidence="1">
    <location>
        <begin position="87"/>
        <end position="135"/>
    </location>
</feature>
<feature type="signal peptide" evidence="2">
    <location>
        <begin position="1"/>
        <end position="34"/>
    </location>
</feature>
<accession>A0ABU2ZHQ3</accession>
<keyword evidence="4" id="KW-1185">Reference proteome</keyword>
<dbReference type="Proteomes" id="UP001259803">
    <property type="component" value="Unassembled WGS sequence"/>
</dbReference>
<dbReference type="Gene3D" id="1.25.40.10">
    <property type="entry name" value="Tetratricopeptide repeat domain"/>
    <property type="match status" value="1"/>
</dbReference>
<proteinExistence type="predicted"/>
<keyword evidence="2" id="KW-0732">Signal</keyword>
<gene>
    <name evidence="3" type="ORF">RM533_08020</name>
</gene>
<evidence type="ECO:0000256" key="1">
    <source>
        <dbReference type="SAM" id="Coils"/>
    </source>
</evidence>
<dbReference type="EMBL" id="JAVRHS010000005">
    <property type="protein sequence ID" value="MDT0576132.1"/>
    <property type="molecule type" value="Genomic_DNA"/>
</dbReference>
<protein>
    <recommendedName>
        <fullName evidence="5">Tetratricopeptide repeat protein</fullName>
    </recommendedName>
</protein>
<dbReference type="Pfam" id="PF13174">
    <property type="entry name" value="TPR_6"/>
    <property type="match status" value="1"/>
</dbReference>
<reference evidence="3 4" key="1">
    <citation type="submission" date="2023-09" db="EMBL/GenBank/DDBJ databases">
        <authorList>
            <person name="Rey-Velasco X."/>
        </authorList>
    </citation>
    <scope>NUCLEOTIDE SEQUENCE [LARGE SCALE GENOMIC DNA]</scope>
    <source>
        <strain evidence="3 4">F390</strain>
    </source>
</reference>